<feature type="domain" description="Amidohydrolase-related" evidence="7">
    <location>
        <begin position="50"/>
        <end position="377"/>
    </location>
</feature>
<gene>
    <name evidence="8" type="ORF">DW687_10885</name>
</gene>
<reference evidence="8 9" key="1">
    <citation type="submission" date="2018-08" db="EMBL/GenBank/DDBJ databases">
        <title>A genome reference for cultivated species of the human gut microbiota.</title>
        <authorList>
            <person name="Zou Y."/>
            <person name="Xue W."/>
            <person name="Luo G."/>
        </authorList>
    </citation>
    <scope>NUCLEOTIDE SEQUENCE [LARGE SCALE GENOMIC DNA]</scope>
    <source>
        <strain evidence="8 9">AM25-6</strain>
    </source>
</reference>
<evidence type="ECO:0000256" key="3">
    <source>
        <dbReference type="ARBA" id="ARBA00010286"/>
    </source>
</evidence>
<organism evidence="8 9">
    <name type="scientific">Anaerofustis stercorihominis</name>
    <dbReference type="NCBI Taxonomy" id="214853"/>
    <lineage>
        <taxon>Bacteria</taxon>
        <taxon>Bacillati</taxon>
        <taxon>Bacillota</taxon>
        <taxon>Clostridia</taxon>
        <taxon>Eubacteriales</taxon>
        <taxon>Eubacteriaceae</taxon>
        <taxon>Anaerofustis</taxon>
    </lineage>
</organism>
<name>A0A3E3DW98_9FIRM</name>
<dbReference type="PROSITE" id="PS00483">
    <property type="entry name" value="DIHYDROOROTASE_2"/>
    <property type="match status" value="1"/>
</dbReference>
<keyword evidence="6" id="KW-0665">Pyrimidine biosynthesis</keyword>
<comment type="cofactor">
    <cofactor evidence="1">
        <name>Zn(2+)</name>
        <dbReference type="ChEBI" id="CHEBI:29105"/>
    </cofactor>
</comment>
<accession>A0A3E3DW98</accession>
<dbReference type="SUPFAM" id="SSF51338">
    <property type="entry name" value="Composite domain of metallo-dependent hydrolases"/>
    <property type="match status" value="1"/>
</dbReference>
<evidence type="ECO:0000256" key="5">
    <source>
        <dbReference type="ARBA" id="ARBA00022801"/>
    </source>
</evidence>
<evidence type="ECO:0000256" key="6">
    <source>
        <dbReference type="ARBA" id="ARBA00022975"/>
    </source>
</evidence>
<evidence type="ECO:0000256" key="4">
    <source>
        <dbReference type="ARBA" id="ARBA00022723"/>
    </source>
</evidence>
<dbReference type="EMBL" id="QUSM01000007">
    <property type="protein sequence ID" value="RGD73239.1"/>
    <property type="molecule type" value="Genomic_DNA"/>
</dbReference>
<keyword evidence="5" id="KW-0378">Hydrolase</keyword>
<comment type="similarity">
    <text evidence="3">Belongs to the metallo-dependent hydrolases superfamily. DHOase family. Class I DHOase subfamily.</text>
</comment>
<protein>
    <submittedName>
        <fullName evidence="8">Dihydroorotase</fullName>
    </submittedName>
</protein>
<dbReference type="InterPro" id="IPR004722">
    <property type="entry name" value="DHOase"/>
</dbReference>
<dbReference type="SUPFAM" id="SSF51556">
    <property type="entry name" value="Metallo-dependent hydrolases"/>
    <property type="match status" value="1"/>
</dbReference>
<dbReference type="PANTHER" id="PTHR43668:SF2">
    <property type="entry name" value="ALLANTOINASE"/>
    <property type="match status" value="1"/>
</dbReference>
<proteinExistence type="inferred from homology"/>
<dbReference type="AlphaFoldDB" id="A0A3E3DW98"/>
<comment type="function">
    <text evidence="2">Catalyzes the reversible cyclization of carbamoyl aspartate to dihydroorotate.</text>
</comment>
<dbReference type="GO" id="GO:0006221">
    <property type="term" value="P:pyrimidine nucleotide biosynthetic process"/>
    <property type="evidence" value="ECO:0007669"/>
    <property type="project" value="UniProtKB-KW"/>
</dbReference>
<evidence type="ECO:0000313" key="8">
    <source>
        <dbReference type="EMBL" id="RGD73239.1"/>
    </source>
</evidence>
<dbReference type="GO" id="GO:0046872">
    <property type="term" value="F:metal ion binding"/>
    <property type="evidence" value="ECO:0007669"/>
    <property type="project" value="UniProtKB-KW"/>
</dbReference>
<dbReference type="CDD" id="cd01317">
    <property type="entry name" value="DHOase_IIa"/>
    <property type="match status" value="1"/>
</dbReference>
<sequence>MKKLFKNGVIVDKTKTSKEDVLVVNGKIEQIGKDLKYDDAEIIDLKGQALMPAFIDMHSHFRDPGYTYKEDIETGMKASVKGGYSVVCTMANTNPICDNKEVLSYVKEKSDKVGLNKVIQISAIGKNLEDKEFVNIEENKKYTNLFSNDGRTIFSYDFMEEALKKSKEYDFHLLTHCQPEEEIIERDMKLLEKVGGNLHVCHISTKKSLELIKEAKAKGLGVTCEVGPHHLFADSLDYRVNPSFATYEDRMAVIQGIKDNKIDVLATDHAPHSIEDKEKGAPGIDNIEVAFSMYYKIFKEHCISINKLSEMISFTPAKKIGLNKGLIKEGYDADFAVVDLDYKGKIKKEEFISKSNNTPFGGYDINGKVLMTFVEGEKKYEINR</sequence>
<dbReference type="PANTHER" id="PTHR43668">
    <property type="entry name" value="ALLANTOINASE"/>
    <property type="match status" value="1"/>
</dbReference>
<dbReference type="Gene3D" id="3.20.20.140">
    <property type="entry name" value="Metal-dependent hydrolases"/>
    <property type="match status" value="2"/>
</dbReference>
<comment type="caution">
    <text evidence="8">The sequence shown here is derived from an EMBL/GenBank/DDBJ whole genome shotgun (WGS) entry which is preliminary data.</text>
</comment>
<dbReference type="InterPro" id="IPR006680">
    <property type="entry name" value="Amidohydro-rel"/>
</dbReference>
<dbReference type="GO" id="GO:0004151">
    <property type="term" value="F:dihydroorotase activity"/>
    <property type="evidence" value="ECO:0007669"/>
    <property type="project" value="InterPro"/>
</dbReference>
<evidence type="ECO:0000256" key="2">
    <source>
        <dbReference type="ARBA" id="ARBA00002368"/>
    </source>
</evidence>
<dbReference type="RefSeq" id="WP_117532736.1">
    <property type="nucleotide sequence ID" value="NZ_QUSM01000007.1"/>
</dbReference>
<dbReference type="GO" id="GO:0006145">
    <property type="term" value="P:purine nucleobase catabolic process"/>
    <property type="evidence" value="ECO:0007669"/>
    <property type="project" value="TreeGrafter"/>
</dbReference>
<dbReference type="InterPro" id="IPR002195">
    <property type="entry name" value="Dihydroorotase_CS"/>
</dbReference>
<dbReference type="InterPro" id="IPR011059">
    <property type="entry name" value="Metal-dep_hydrolase_composite"/>
</dbReference>
<dbReference type="InterPro" id="IPR032466">
    <property type="entry name" value="Metal_Hydrolase"/>
</dbReference>
<dbReference type="Pfam" id="PF01979">
    <property type="entry name" value="Amidohydro_1"/>
    <property type="match status" value="1"/>
</dbReference>
<keyword evidence="4" id="KW-0479">Metal-binding</keyword>
<evidence type="ECO:0000313" key="9">
    <source>
        <dbReference type="Proteomes" id="UP000261212"/>
    </source>
</evidence>
<dbReference type="GO" id="GO:0005737">
    <property type="term" value="C:cytoplasm"/>
    <property type="evidence" value="ECO:0007669"/>
    <property type="project" value="TreeGrafter"/>
</dbReference>
<dbReference type="Proteomes" id="UP000261212">
    <property type="component" value="Unassembled WGS sequence"/>
</dbReference>
<dbReference type="InterPro" id="IPR050138">
    <property type="entry name" value="DHOase/Allantoinase_Hydrolase"/>
</dbReference>
<dbReference type="GO" id="GO:0004038">
    <property type="term" value="F:allantoinase activity"/>
    <property type="evidence" value="ECO:0007669"/>
    <property type="project" value="TreeGrafter"/>
</dbReference>
<evidence type="ECO:0000259" key="7">
    <source>
        <dbReference type="Pfam" id="PF01979"/>
    </source>
</evidence>
<evidence type="ECO:0000256" key="1">
    <source>
        <dbReference type="ARBA" id="ARBA00001947"/>
    </source>
</evidence>